<evidence type="ECO:0000313" key="3">
    <source>
        <dbReference type="Proteomes" id="UP001604335"/>
    </source>
</evidence>
<organism evidence="2 3">
    <name type="scientific">Limnothrix redekei LRLZ20PSL1</name>
    <dbReference type="NCBI Taxonomy" id="3112953"/>
    <lineage>
        <taxon>Bacteria</taxon>
        <taxon>Bacillati</taxon>
        <taxon>Cyanobacteriota</taxon>
        <taxon>Cyanophyceae</taxon>
        <taxon>Pseudanabaenales</taxon>
        <taxon>Pseudanabaenaceae</taxon>
        <taxon>Limnothrix</taxon>
    </lineage>
</organism>
<feature type="transmembrane region" description="Helical" evidence="1">
    <location>
        <begin position="15"/>
        <end position="36"/>
    </location>
</feature>
<sequence length="94" mass="11051">MILGHHWESFFIELFIQHGLGLILATYLTGFSIAYWRSLSHRLQILKQQQAAPDHWRSGTALVLQTIWPQLLWFWPQPNLSRNTIKQINSQPNT</sequence>
<gene>
    <name evidence="2" type="ORF">VPK24_07965</name>
</gene>
<comment type="caution">
    <text evidence="2">The sequence shown here is derived from an EMBL/GenBank/DDBJ whole genome shotgun (WGS) entry which is preliminary data.</text>
</comment>
<reference evidence="3" key="1">
    <citation type="journal article" date="2024" name="Algal Res.">
        <title>Biochemical, toxicological and genomic investigation of a high-biomass producing Limnothrix strain isolated from Italian shallow drinking water reservoir.</title>
        <authorList>
            <person name="Simonazzi M."/>
            <person name="Shishido T.K."/>
            <person name="Delbaje E."/>
            <person name="Wahlsten M."/>
            <person name="Fewer D.P."/>
            <person name="Sivonen K."/>
            <person name="Pezzolesi L."/>
            <person name="Pistocchi R."/>
        </authorList>
    </citation>
    <scope>NUCLEOTIDE SEQUENCE [LARGE SCALE GENOMIC DNA]</scope>
    <source>
        <strain evidence="3">LRLZ20PSL1</strain>
    </source>
</reference>
<proteinExistence type="predicted"/>
<keyword evidence="3" id="KW-1185">Reference proteome</keyword>
<accession>A0ABW7CBP0</accession>
<keyword evidence="1" id="KW-0472">Membrane</keyword>
<name>A0ABW7CBP0_9CYAN</name>
<protein>
    <submittedName>
        <fullName evidence="2">Uncharacterized protein</fullName>
    </submittedName>
</protein>
<dbReference type="EMBL" id="JAZAQF010000049">
    <property type="protein sequence ID" value="MFG3817569.1"/>
    <property type="molecule type" value="Genomic_DNA"/>
</dbReference>
<evidence type="ECO:0000313" key="2">
    <source>
        <dbReference type="EMBL" id="MFG3817569.1"/>
    </source>
</evidence>
<dbReference type="RefSeq" id="WP_393011993.1">
    <property type="nucleotide sequence ID" value="NZ_JAZAQF010000049.1"/>
</dbReference>
<keyword evidence="1" id="KW-0812">Transmembrane</keyword>
<keyword evidence="1" id="KW-1133">Transmembrane helix</keyword>
<dbReference type="Proteomes" id="UP001604335">
    <property type="component" value="Unassembled WGS sequence"/>
</dbReference>
<evidence type="ECO:0000256" key="1">
    <source>
        <dbReference type="SAM" id="Phobius"/>
    </source>
</evidence>